<protein>
    <recommendedName>
        <fullName evidence="4">Sphingomyelin synthase-like domain-containing protein</fullName>
    </recommendedName>
</protein>
<dbReference type="EMBL" id="ASPP01019108">
    <property type="protein sequence ID" value="ETO15460.1"/>
    <property type="molecule type" value="Genomic_DNA"/>
</dbReference>
<proteinExistence type="predicted"/>
<comment type="caution">
    <text evidence="2">The sequence shown here is derived from an EMBL/GenBank/DDBJ whole genome shotgun (WGS) entry which is preliminary data.</text>
</comment>
<organism evidence="2 3">
    <name type="scientific">Reticulomyxa filosa</name>
    <dbReference type="NCBI Taxonomy" id="46433"/>
    <lineage>
        <taxon>Eukaryota</taxon>
        <taxon>Sar</taxon>
        <taxon>Rhizaria</taxon>
        <taxon>Retaria</taxon>
        <taxon>Foraminifera</taxon>
        <taxon>Monothalamids</taxon>
        <taxon>Reticulomyxidae</taxon>
        <taxon>Reticulomyxa</taxon>
    </lineage>
</organism>
<feature type="transmembrane region" description="Helical" evidence="1">
    <location>
        <begin position="50"/>
        <end position="71"/>
    </location>
</feature>
<evidence type="ECO:0000313" key="3">
    <source>
        <dbReference type="Proteomes" id="UP000023152"/>
    </source>
</evidence>
<sequence length="260" mass="30550">MYKRIRICCEQYFFEKKVKSKDIEIVDENVMIQIRIASLCGEAAVFIRRLIMAIIFFLASTYLMCIANVLTEKRSTEKKFPMIALPDFVFDFAEKVSLLRNVTALIVIIFLKKTKKIPTKKESEYKSSPDVGQYIIVRISIVWLITCCKQLFIVLSRFLIIHSFLFLYRASCLLGTQLSNPYQGYPVHQWSDNILYEALLVNLRYKITRTDVFYSGHTMSMTCLALMIGYYHDNTLFQRFLKKKQKYMLFYQKNSGISIK</sequence>
<evidence type="ECO:0000313" key="2">
    <source>
        <dbReference type="EMBL" id="ETO15460.1"/>
    </source>
</evidence>
<reference evidence="2 3" key="1">
    <citation type="journal article" date="2013" name="Curr. Biol.">
        <title>The Genome of the Foraminiferan Reticulomyxa filosa.</title>
        <authorList>
            <person name="Glockner G."/>
            <person name="Hulsmann N."/>
            <person name="Schleicher M."/>
            <person name="Noegel A.A."/>
            <person name="Eichinger L."/>
            <person name="Gallinger C."/>
            <person name="Pawlowski J."/>
            <person name="Sierra R."/>
            <person name="Euteneuer U."/>
            <person name="Pillet L."/>
            <person name="Moustafa A."/>
            <person name="Platzer M."/>
            <person name="Groth M."/>
            <person name="Szafranski K."/>
            <person name="Schliwa M."/>
        </authorList>
    </citation>
    <scope>NUCLEOTIDE SEQUENCE [LARGE SCALE GENOMIC DNA]</scope>
</reference>
<keyword evidence="1" id="KW-1133">Transmembrane helix</keyword>
<feature type="transmembrane region" description="Helical" evidence="1">
    <location>
        <begin position="131"/>
        <end position="152"/>
    </location>
</feature>
<keyword evidence="1" id="KW-0812">Transmembrane</keyword>
<dbReference type="OrthoDB" id="422827at2759"/>
<accession>X6MQV2</accession>
<dbReference type="Proteomes" id="UP000023152">
    <property type="component" value="Unassembled WGS sequence"/>
</dbReference>
<keyword evidence="3" id="KW-1185">Reference proteome</keyword>
<feature type="transmembrane region" description="Helical" evidence="1">
    <location>
        <begin position="212"/>
        <end position="232"/>
    </location>
</feature>
<dbReference type="AlphaFoldDB" id="X6MQV2"/>
<keyword evidence="1" id="KW-0472">Membrane</keyword>
<evidence type="ECO:0008006" key="4">
    <source>
        <dbReference type="Google" id="ProtNLM"/>
    </source>
</evidence>
<name>X6MQV2_RETFI</name>
<gene>
    <name evidence="2" type="ORF">RFI_21904</name>
</gene>
<evidence type="ECO:0000256" key="1">
    <source>
        <dbReference type="SAM" id="Phobius"/>
    </source>
</evidence>